<evidence type="ECO:0000313" key="4">
    <source>
        <dbReference type="Proteomes" id="UP001162889"/>
    </source>
</evidence>
<keyword evidence="1" id="KW-0472">Membrane</keyword>
<dbReference type="PANTHER" id="PTHR34220:SF7">
    <property type="entry name" value="SENSOR HISTIDINE KINASE YPDA"/>
    <property type="match status" value="1"/>
</dbReference>
<proteinExistence type="predicted"/>
<evidence type="ECO:0000259" key="2">
    <source>
        <dbReference type="Pfam" id="PF06580"/>
    </source>
</evidence>
<evidence type="ECO:0000256" key="1">
    <source>
        <dbReference type="SAM" id="Phobius"/>
    </source>
</evidence>
<comment type="caution">
    <text evidence="3">The sequence shown here is derived from an EMBL/GenBank/DDBJ whole genome shotgun (WGS) entry which is preliminary data.</text>
</comment>
<keyword evidence="1" id="KW-1133">Transmembrane helix</keyword>
<reference evidence="3" key="1">
    <citation type="submission" date="2022-03" db="EMBL/GenBank/DDBJ databases">
        <title>Genome Encyclopedia of Bacteria and Archaea VI: Functional Genomics of Type Strains.</title>
        <authorList>
            <person name="Whitman W."/>
        </authorList>
    </citation>
    <scope>NUCLEOTIDE SEQUENCE</scope>
    <source>
        <strain evidence="3">HSC-15S17</strain>
    </source>
</reference>
<dbReference type="InterPro" id="IPR010559">
    <property type="entry name" value="Sig_transdc_His_kin_internal"/>
</dbReference>
<keyword evidence="1" id="KW-0812">Transmembrane</keyword>
<dbReference type="Gene3D" id="3.30.565.10">
    <property type="entry name" value="Histidine kinase-like ATPase, C-terminal domain"/>
    <property type="match status" value="1"/>
</dbReference>
<name>A0ABT1GGZ6_9BURK</name>
<evidence type="ECO:0000313" key="3">
    <source>
        <dbReference type="EMBL" id="MCP2008217.1"/>
    </source>
</evidence>
<dbReference type="InterPro" id="IPR036890">
    <property type="entry name" value="HATPase_C_sf"/>
</dbReference>
<feature type="transmembrane region" description="Helical" evidence="1">
    <location>
        <begin position="97"/>
        <end position="123"/>
    </location>
</feature>
<feature type="transmembrane region" description="Helical" evidence="1">
    <location>
        <begin position="143"/>
        <end position="164"/>
    </location>
</feature>
<gene>
    <name evidence="3" type="ORF">L1274_001917</name>
</gene>
<protein>
    <recommendedName>
        <fullName evidence="2">Signal transduction histidine kinase internal region domain-containing protein</fullName>
    </recommendedName>
</protein>
<dbReference type="SUPFAM" id="SSF55874">
    <property type="entry name" value="ATPase domain of HSP90 chaperone/DNA topoisomerase II/histidine kinase"/>
    <property type="match status" value="1"/>
</dbReference>
<dbReference type="Proteomes" id="UP001162889">
    <property type="component" value="Unassembled WGS sequence"/>
</dbReference>
<accession>A0ABT1GGZ6</accession>
<organism evidence="3 4">
    <name type="scientific">Duganella violaceipulchra</name>
    <dbReference type="NCBI Taxonomy" id="2849652"/>
    <lineage>
        <taxon>Bacteria</taxon>
        <taxon>Pseudomonadati</taxon>
        <taxon>Pseudomonadota</taxon>
        <taxon>Betaproteobacteria</taxon>
        <taxon>Burkholderiales</taxon>
        <taxon>Oxalobacteraceae</taxon>
        <taxon>Telluria group</taxon>
        <taxon>Duganella</taxon>
    </lineage>
</organism>
<keyword evidence="4" id="KW-1185">Reference proteome</keyword>
<feature type="domain" description="Signal transduction histidine kinase internal region" evidence="2">
    <location>
        <begin position="185"/>
        <end position="264"/>
    </location>
</feature>
<dbReference type="PANTHER" id="PTHR34220">
    <property type="entry name" value="SENSOR HISTIDINE KINASE YPDA"/>
    <property type="match status" value="1"/>
</dbReference>
<feature type="transmembrane region" description="Helical" evidence="1">
    <location>
        <begin position="62"/>
        <end position="85"/>
    </location>
</feature>
<dbReference type="InterPro" id="IPR050640">
    <property type="entry name" value="Bact_2-comp_sensor_kinase"/>
</dbReference>
<sequence>MMIDAIAVPQAAPASAWPAPRALRAWRPCLLILLGWQLLALLEALARAIDASHAGRALPLPALLSTLMLQYLPLVCNSWLLALVFHRWPQRLARRSALLLALVLSMAVFLPLLTGVDILVVLLRDGRPLADFPAMLDQVGRMTWWYNVFVVGLAFLAQAGYSAWRRGRQQELSAQRAQTEHLQLRLGLLQGQLKPHFLFNALNSISALVRTADPALADQALGHLEQLLNYALAVGQGKPASVADELHFLRGYLALQSLRYGDRMQLDWAIEQRDWSRHACPPLLFQPLAENAVHHGVEAHQQPCRIHIGLEYAAGMLRLRIANPVLAASRAGTGLGLSMTRERLDILYGPRAELNIDADEHHYAIELRFPVDGPA</sequence>
<dbReference type="RefSeq" id="WP_229224750.1">
    <property type="nucleotide sequence ID" value="NZ_JAHTGR010000005.1"/>
</dbReference>
<dbReference type="EMBL" id="JALJZU010000003">
    <property type="protein sequence ID" value="MCP2008217.1"/>
    <property type="molecule type" value="Genomic_DNA"/>
</dbReference>
<dbReference type="Pfam" id="PF06580">
    <property type="entry name" value="His_kinase"/>
    <property type="match status" value="1"/>
</dbReference>